<gene>
    <name evidence="2" type="ORF">H310_08254</name>
</gene>
<reference evidence="2" key="1">
    <citation type="submission" date="2013-12" db="EMBL/GenBank/DDBJ databases">
        <title>The Genome Sequence of Aphanomyces invadans NJM9701.</title>
        <authorList>
            <consortium name="The Broad Institute Genomics Platform"/>
            <person name="Russ C."/>
            <person name="Tyler B."/>
            <person name="van West P."/>
            <person name="Dieguez-Uribeondo J."/>
            <person name="Young S.K."/>
            <person name="Zeng Q."/>
            <person name="Gargeya S."/>
            <person name="Fitzgerald M."/>
            <person name="Abouelleil A."/>
            <person name="Alvarado L."/>
            <person name="Chapman S.B."/>
            <person name="Gainer-Dewar J."/>
            <person name="Goldberg J."/>
            <person name="Griggs A."/>
            <person name="Gujja S."/>
            <person name="Hansen M."/>
            <person name="Howarth C."/>
            <person name="Imamovic A."/>
            <person name="Ireland A."/>
            <person name="Larimer J."/>
            <person name="McCowan C."/>
            <person name="Murphy C."/>
            <person name="Pearson M."/>
            <person name="Poon T.W."/>
            <person name="Priest M."/>
            <person name="Roberts A."/>
            <person name="Saif S."/>
            <person name="Shea T."/>
            <person name="Sykes S."/>
            <person name="Wortman J."/>
            <person name="Nusbaum C."/>
            <person name="Birren B."/>
        </authorList>
    </citation>
    <scope>NUCLEOTIDE SEQUENCE [LARGE SCALE GENOMIC DNA]</scope>
    <source>
        <strain evidence="2">NJM9701</strain>
    </source>
</reference>
<dbReference type="VEuPathDB" id="FungiDB:H310_08254"/>
<dbReference type="GeneID" id="20085304"/>
<dbReference type="RefSeq" id="XP_008872157.1">
    <property type="nucleotide sequence ID" value="XM_008873935.1"/>
</dbReference>
<dbReference type="AlphaFoldDB" id="A0A024U116"/>
<name>A0A024U116_9STRA</name>
<evidence type="ECO:0000313" key="2">
    <source>
        <dbReference type="EMBL" id="ETV99601.1"/>
    </source>
</evidence>
<dbReference type="OrthoDB" id="79504at2759"/>
<dbReference type="EMBL" id="KI913967">
    <property type="protein sequence ID" value="ETV99601.1"/>
    <property type="molecule type" value="Genomic_DNA"/>
</dbReference>
<sequence>MLTARRQQRPAARDAKQSLRMVAYREQKKKEMAELKDNIRKLERIRSFLHTTTLARPSRSGSLLLPWHEVAKALADLRHLSESQNQALRSQLKHHEALVSEMYNWAASFHIKNCPDPKRTSWRHVTLLQDPALRKLGKEWITEHMYHNTDTIFRQHGFPPLHSSKHLLQDFNFTFDNDEGYHFTTRHMTRLPGSVNSFLDHYKSTLLQFQSCILDYDPSMTTTVEDGATIQYTLVTPRHEYVNLLCATYRTMNRVVFVGRQIEDDEAYGACKTTRQRTRMFWYVHHADVFGHECFVRCDLHTLEDGSNVGRGLWIQTQSFTKEGGVVPLERDAAEYDIDLTTCPPHLWEATFPSMFVDAVLQNARSVADRRHLLT</sequence>
<protein>
    <submittedName>
        <fullName evidence="2">Uncharacterized protein</fullName>
    </submittedName>
</protein>
<proteinExistence type="predicted"/>
<accession>A0A024U116</accession>
<evidence type="ECO:0000256" key="1">
    <source>
        <dbReference type="SAM" id="Coils"/>
    </source>
</evidence>
<feature type="coiled-coil region" evidence="1">
    <location>
        <begin position="25"/>
        <end position="52"/>
    </location>
</feature>
<keyword evidence="1" id="KW-0175">Coiled coil</keyword>
<organism evidence="2">
    <name type="scientific">Aphanomyces invadans</name>
    <dbReference type="NCBI Taxonomy" id="157072"/>
    <lineage>
        <taxon>Eukaryota</taxon>
        <taxon>Sar</taxon>
        <taxon>Stramenopiles</taxon>
        <taxon>Oomycota</taxon>
        <taxon>Saprolegniomycetes</taxon>
        <taxon>Saprolegniales</taxon>
        <taxon>Verrucalvaceae</taxon>
        <taxon>Aphanomyces</taxon>
    </lineage>
</organism>